<sequence>MAVDQNEYLAEGARTVDAIVTVEITEALTVAVPQQERVEILIIDCSGSMGTGDKFAGARRATLAALDVLPDGTRFAIVEGTDKAKVVFPLDGTTAAADAYSRAAARKTLDTLRPHGGTAIGTWLGLSRKIAKKHPGAMVHAILLTDGRNEHEKPERLAAEIRASEGVFTCDCRGVGTDWEPAELRAVASGLLGTADMVRTPDLLAEDFAAMMETSMAKAIPDLTLRVWTPQSDRVTFVKQVAPSIEDLTGRRSELSAQIGEYPLGSWGAEDRDYHVQIQVQPAPAGSEKLAARISVVAGTEIIGQGLVKAVWTTDTDLSARISRRVAHYTGQAELAQAVQEGLAARKKGDIPTATAKLQRAMQLAAESGNDATAKLLSAVVEVDEHGTVRIRTHVDPADERALDMRSGTTARVRKEDAAAVTAKVRADAVDATARVRKEAGA</sequence>
<organism evidence="2 3">
    <name type="scientific">Nocardia huaxiensis</name>
    <dbReference type="NCBI Taxonomy" id="2755382"/>
    <lineage>
        <taxon>Bacteria</taxon>
        <taxon>Bacillati</taxon>
        <taxon>Actinomycetota</taxon>
        <taxon>Actinomycetes</taxon>
        <taxon>Mycobacteriales</taxon>
        <taxon>Nocardiaceae</taxon>
        <taxon>Nocardia</taxon>
    </lineage>
</organism>
<protein>
    <submittedName>
        <fullName evidence="2">VWA domain-containing protein</fullName>
    </submittedName>
</protein>
<dbReference type="Gene3D" id="3.40.50.410">
    <property type="entry name" value="von Willebrand factor, type A domain"/>
    <property type="match status" value="1"/>
</dbReference>
<proteinExistence type="predicted"/>
<reference evidence="2 3" key="1">
    <citation type="submission" date="2020-07" db="EMBL/GenBank/DDBJ databases">
        <authorList>
            <person name="Zhuang K."/>
            <person name="Ran Y."/>
        </authorList>
    </citation>
    <scope>NUCLEOTIDE SEQUENCE [LARGE SCALE GENOMIC DNA]</scope>
    <source>
        <strain evidence="2 3">WCH-YHL-001</strain>
    </source>
</reference>
<keyword evidence="3" id="KW-1185">Reference proteome</keyword>
<dbReference type="KEGG" id="nhu:H0264_18860"/>
<evidence type="ECO:0000313" key="2">
    <source>
        <dbReference type="EMBL" id="QLY34497.1"/>
    </source>
</evidence>
<dbReference type="Proteomes" id="UP000515512">
    <property type="component" value="Chromosome"/>
</dbReference>
<dbReference type="InterPro" id="IPR041176">
    <property type="entry name" value="VWA_3_C"/>
</dbReference>
<dbReference type="Pfam" id="PF18571">
    <property type="entry name" value="VWA_3_C"/>
    <property type="match status" value="1"/>
</dbReference>
<dbReference type="CDD" id="cd00198">
    <property type="entry name" value="vWFA"/>
    <property type="match status" value="1"/>
</dbReference>
<dbReference type="Gene3D" id="2.60.40.3670">
    <property type="match status" value="1"/>
</dbReference>
<dbReference type="SUPFAM" id="SSF53300">
    <property type="entry name" value="vWA-like"/>
    <property type="match status" value="1"/>
</dbReference>
<name>A0A7D6VJM5_9NOCA</name>
<dbReference type="Pfam" id="PF13768">
    <property type="entry name" value="VWA_3"/>
    <property type="match status" value="1"/>
</dbReference>
<dbReference type="InterPro" id="IPR036465">
    <property type="entry name" value="vWFA_dom_sf"/>
</dbReference>
<dbReference type="Gene3D" id="1.20.120.1690">
    <property type="match status" value="1"/>
</dbReference>
<dbReference type="AlphaFoldDB" id="A0A7D6VJM5"/>
<feature type="domain" description="VWFA" evidence="1">
    <location>
        <begin position="40"/>
        <end position="220"/>
    </location>
</feature>
<dbReference type="PROSITE" id="PS50234">
    <property type="entry name" value="VWFA"/>
    <property type="match status" value="1"/>
</dbReference>
<accession>A0A7D6VJM5</accession>
<gene>
    <name evidence="2" type="ORF">H0264_18860</name>
</gene>
<evidence type="ECO:0000313" key="3">
    <source>
        <dbReference type="Proteomes" id="UP000515512"/>
    </source>
</evidence>
<dbReference type="InterPro" id="IPR002035">
    <property type="entry name" value="VWF_A"/>
</dbReference>
<evidence type="ECO:0000259" key="1">
    <source>
        <dbReference type="PROSITE" id="PS50234"/>
    </source>
</evidence>
<dbReference type="SMART" id="SM00327">
    <property type="entry name" value="VWA"/>
    <property type="match status" value="1"/>
</dbReference>
<dbReference type="EMBL" id="CP059399">
    <property type="protein sequence ID" value="QLY34497.1"/>
    <property type="molecule type" value="Genomic_DNA"/>
</dbReference>